<evidence type="ECO:0000313" key="4">
    <source>
        <dbReference type="Proteomes" id="UP000003257"/>
    </source>
</evidence>
<keyword evidence="2" id="KW-1133">Transmembrane helix</keyword>
<keyword evidence="2" id="KW-0472">Membrane</keyword>
<dbReference type="Proteomes" id="UP000003257">
    <property type="component" value="Unassembled WGS sequence"/>
</dbReference>
<accession>A0ABP2D6H7</accession>
<keyword evidence="2" id="KW-0812">Transmembrane</keyword>
<gene>
    <name evidence="3" type="ORF">OIHEL45_00435</name>
</gene>
<keyword evidence="4" id="KW-1185">Reference proteome</keyword>
<proteinExistence type="predicted"/>
<evidence type="ECO:0008006" key="5">
    <source>
        <dbReference type="Google" id="ProtNLM"/>
    </source>
</evidence>
<evidence type="ECO:0000256" key="2">
    <source>
        <dbReference type="SAM" id="Phobius"/>
    </source>
</evidence>
<dbReference type="Pfam" id="PF13801">
    <property type="entry name" value="Metal_resist"/>
    <property type="match status" value="1"/>
</dbReference>
<feature type="transmembrane region" description="Helical" evidence="2">
    <location>
        <begin position="12"/>
        <end position="36"/>
    </location>
</feature>
<protein>
    <recommendedName>
        <fullName evidence="5">Integral membrane protein</fullName>
    </recommendedName>
</protein>
<feature type="region of interest" description="Disordered" evidence="1">
    <location>
        <begin position="153"/>
        <end position="173"/>
    </location>
</feature>
<dbReference type="EMBL" id="ABID01000009">
    <property type="protein sequence ID" value="EDQ03733.1"/>
    <property type="molecule type" value="Genomic_DNA"/>
</dbReference>
<sequence>MTKGPSPRRGRLLQLALGVSLAVNVMILGALGGAMWRHGGAGPRGDGDLPGLRSYASPYVQALPPEARRSLHETMRASGKAHHLDRAKRRGLYERMLTTLRADPFDTEAAAAVLAAQGEAAATVQEVAHSAWLAQISAMDAASRVAYADKLQERFETGRQRKKDKREGSPERK</sequence>
<organism evidence="3 4">
    <name type="scientific">Sulfitobacter indolifex HEL-45</name>
    <dbReference type="NCBI Taxonomy" id="391624"/>
    <lineage>
        <taxon>Bacteria</taxon>
        <taxon>Pseudomonadati</taxon>
        <taxon>Pseudomonadota</taxon>
        <taxon>Alphaproteobacteria</taxon>
        <taxon>Rhodobacterales</taxon>
        <taxon>Roseobacteraceae</taxon>
        <taxon>Sulfitobacter</taxon>
    </lineage>
</organism>
<dbReference type="InterPro" id="IPR025961">
    <property type="entry name" value="Metal_resist"/>
</dbReference>
<evidence type="ECO:0000313" key="3">
    <source>
        <dbReference type="EMBL" id="EDQ03733.1"/>
    </source>
</evidence>
<name>A0ABP2D6H7_9RHOB</name>
<comment type="caution">
    <text evidence="3">The sequence shown here is derived from an EMBL/GenBank/DDBJ whole genome shotgun (WGS) entry which is preliminary data.</text>
</comment>
<dbReference type="RefSeq" id="WP_007120745.1">
    <property type="nucleotide sequence ID" value="NZ_ABID01000009.1"/>
</dbReference>
<evidence type="ECO:0000256" key="1">
    <source>
        <dbReference type="SAM" id="MobiDB-lite"/>
    </source>
</evidence>
<reference evidence="3 4" key="1">
    <citation type="submission" date="2007-11" db="EMBL/GenBank/DDBJ databases">
        <authorList>
            <person name="Wagner-Dobler I."/>
            <person name="Ferriera S."/>
            <person name="Johnson J."/>
            <person name="Kravitz S."/>
            <person name="Beeson K."/>
            <person name="Sutton G."/>
            <person name="Rogers Y.-H."/>
            <person name="Friedman R."/>
            <person name="Frazier M."/>
            <person name="Venter J.C."/>
        </authorList>
    </citation>
    <scope>NUCLEOTIDE SEQUENCE [LARGE SCALE GENOMIC DNA]</scope>
    <source>
        <strain evidence="3 4">HEL-45</strain>
    </source>
</reference>